<evidence type="ECO:0000313" key="1">
    <source>
        <dbReference type="EMBL" id="MEZ8183454.1"/>
    </source>
</evidence>
<reference evidence="1 2" key="1">
    <citation type="submission" date="2024-06" db="EMBL/GenBank/DDBJ databases">
        <authorList>
            <person name="Steensen K."/>
            <person name="Seneca J."/>
            <person name="Bartlau N."/>
            <person name="Yu A.X."/>
            <person name="Polz M.F."/>
        </authorList>
    </citation>
    <scope>NUCLEOTIDE SEQUENCE [LARGE SCALE GENOMIC DNA]</scope>
    <source>
        <strain evidence="1 2">1F145</strain>
    </source>
</reference>
<proteinExistence type="predicted"/>
<organism evidence="1 2">
    <name type="scientific">Vibrio splendidus</name>
    <dbReference type="NCBI Taxonomy" id="29497"/>
    <lineage>
        <taxon>Bacteria</taxon>
        <taxon>Pseudomonadati</taxon>
        <taxon>Pseudomonadota</taxon>
        <taxon>Gammaproteobacteria</taxon>
        <taxon>Vibrionales</taxon>
        <taxon>Vibrionaceae</taxon>
        <taxon>Vibrio</taxon>
    </lineage>
</organism>
<protein>
    <recommendedName>
        <fullName evidence="3">HEPN domain-containing protein</fullName>
    </recommendedName>
</protein>
<accession>A0ABV4LYF4</accession>
<keyword evidence="2" id="KW-1185">Reference proteome</keyword>
<name>A0ABV4LYF4_VIBSP</name>
<dbReference type="EMBL" id="JBGOOW010000043">
    <property type="protein sequence ID" value="MEZ8183454.1"/>
    <property type="molecule type" value="Genomic_DNA"/>
</dbReference>
<comment type="caution">
    <text evidence="1">The sequence shown here is derived from an EMBL/GenBank/DDBJ whole genome shotgun (WGS) entry which is preliminary data.</text>
</comment>
<dbReference type="Proteomes" id="UP001569200">
    <property type="component" value="Unassembled WGS sequence"/>
</dbReference>
<dbReference type="Gene3D" id="1.20.120.330">
    <property type="entry name" value="Nucleotidyltransferases domain 2"/>
    <property type="match status" value="1"/>
</dbReference>
<evidence type="ECO:0000313" key="2">
    <source>
        <dbReference type="Proteomes" id="UP001569200"/>
    </source>
</evidence>
<gene>
    <name evidence="1" type="ORF">ACED33_22490</name>
</gene>
<evidence type="ECO:0008006" key="3">
    <source>
        <dbReference type="Google" id="ProtNLM"/>
    </source>
</evidence>
<dbReference type="RefSeq" id="WP_371691374.1">
    <property type="nucleotide sequence ID" value="NZ_JBGONW010000040.1"/>
</dbReference>
<sequence>MKITIPMYVKGRSFIMAGGLVNAYGGDRFVYLHLLCQGIECITKAVLLNKNYKTYQPKLRNQFGHNLEKLYREVEGNRKSLTLSRDAAFELKQLNSYYKNHMLRYGSEADFKEEAARLKVEHLHNEILIWLRELNDVFTSIT</sequence>